<dbReference type="Proteomes" id="UP000297597">
    <property type="component" value="Unassembled WGS sequence"/>
</dbReference>
<comment type="caution">
    <text evidence="1">The sequence shown here is derived from an EMBL/GenBank/DDBJ whole genome shotgun (WGS) entry which is preliminary data.</text>
</comment>
<dbReference type="InterPro" id="IPR052045">
    <property type="entry name" value="Sulfur_Carrier/Prot_Modifier"/>
</dbReference>
<dbReference type="Pfam" id="PF02597">
    <property type="entry name" value="ThiS"/>
    <property type="match status" value="1"/>
</dbReference>
<keyword evidence="2" id="KW-1185">Reference proteome</keyword>
<reference evidence="1 2" key="1">
    <citation type="journal article" date="2018" name="Environ. Microbiol.">
        <title>Novel energy conservation strategies and behaviour of Pelotomaculum schinkii driving syntrophic propionate catabolism.</title>
        <authorList>
            <person name="Hidalgo-Ahumada C.A.P."/>
            <person name="Nobu M.K."/>
            <person name="Narihiro T."/>
            <person name="Tamaki H."/>
            <person name="Liu W.T."/>
            <person name="Kamagata Y."/>
            <person name="Stams A.J.M."/>
            <person name="Imachi H."/>
            <person name="Sousa D.Z."/>
        </authorList>
    </citation>
    <scope>NUCLEOTIDE SEQUENCE [LARGE SCALE GENOMIC DNA]</scope>
    <source>
        <strain evidence="1 2">MGP</strain>
    </source>
</reference>
<accession>A0A4Y7RPX5</accession>
<organism evidence="1 2">
    <name type="scientific">Pelotomaculum propionicicum</name>
    <dbReference type="NCBI Taxonomy" id="258475"/>
    <lineage>
        <taxon>Bacteria</taxon>
        <taxon>Bacillati</taxon>
        <taxon>Bacillota</taxon>
        <taxon>Clostridia</taxon>
        <taxon>Eubacteriales</taxon>
        <taxon>Desulfotomaculaceae</taxon>
        <taxon>Pelotomaculum</taxon>
    </lineage>
</organism>
<dbReference type="PANTHER" id="PTHR38031:SF1">
    <property type="entry name" value="SULFUR CARRIER PROTEIN CYSO"/>
    <property type="match status" value="1"/>
</dbReference>
<dbReference type="NCBIfam" id="TIGR01687">
    <property type="entry name" value="moaD_arch"/>
    <property type="match status" value="1"/>
</dbReference>
<dbReference type="SUPFAM" id="SSF54285">
    <property type="entry name" value="MoaD/ThiS"/>
    <property type="match status" value="1"/>
</dbReference>
<dbReference type="RefSeq" id="WP_134214253.1">
    <property type="nucleotide sequence ID" value="NZ_QFFZ01000028.1"/>
</dbReference>
<evidence type="ECO:0008006" key="3">
    <source>
        <dbReference type="Google" id="ProtNLM"/>
    </source>
</evidence>
<proteinExistence type="predicted"/>
<dbReference type="EMBL" id="QFFZ01000028">
    <property type="protein sequence ID" value="TEB10327.1"/>
    <property type="molecule type" value="Genomic_DNA"/>
</dbReference>
<dbReference type="InterPro" id="IPR016155">
    <property type="entry name" value="Mopterin_synth/thiamin_S_b"/>
</dbReference>
<evidence type="ECO:0000313" key="2">
    <source>
        <dbReference type="Proteomes" id="UP000297597"/>
    </source>
</evidence>
<dbReference type="Gene3D" id="3.10.20.30">
    <property type="match status" value="1"/>
</dbReference>
<evidence type="ECO:0000313" key="1">
    <source>
        <dbReference type="EMBL" id="TEB10327.1"/>
    </source>
</evidence>
<dbReference type="PANTHER" id="PTHR38031">
    <property type="entry name" value="SULFUR CARRIER PROTEIN SLR0821-RELATED"/>
    <property type="match status" value="1"/>
</dbReference>
<protein>
    <recommendedName>
        <fullName evidence="3">Sulfur carrier protein CysO</fullName>
    </recommendedName>
</protein>
<dbReference type="InterPro" id="IPR003749">
    <property type="entry name" value="ThiS/MoaD-like"/>
</dbReference>
<dbReference type="AlphaFoldDB" id="A0A4Y7RPX5"/>
<dbReference type="OrthoDB" id="2112016at2"/>
<name>A0A4Y7RPX5_9FIRM</name>
<sequence length="97" mass="10796">MITVTVKWLVDFDGFKGARGEESVTLQTQATCRDLLDLLSKSFGSEFTERIFDSEGKELKEELCFLLNGRNIASLKGMESELKDGDRLFIVPFLGGG</sequence>
<gene>
    <name evidence="1" type="ORF">Pmgp_02429</name>
</gene>
<dbReference type="InterPro" id="IPR010038">
    <property type="entry name" value="MoaD_arc-typ"/>
</dbReference>
<dbReference type="InterPro" id="IPR012675">
    <property type="entry name" value="Beta-grasp_dom_sf"/>
</dbReference>